<dbReference type="GO" id="GO:0034618">
    <property type="term" value="F:arginine binding"/>
    <property type="evidence" value="ECO:0007669"/>
    <property type="project" value="InterPro"/>
</dbReference>
<evidence type="ECO:0000259" key="8">
    <source>
        <dbReference type="Pfam" id="PF01316"/>
    </source>
</evidence>
<dbReference type="GO" id="GO:0003700">
    <property type="term" value="F:DNA-binding transcription factor activity"/>
    <property type="evidence" value="ECO:0007669"/>
    <property type="project" value="UniProtKB-UniRule"/>
</dbReference>
<dbReference type="Pfam" id="PF02863">
    <property type="entry name" value="Arg_repressor_C"/>
    <property type="match status" value="1"/>
</dbReference>
<comment type="subcellular location">
    <subcellularLocation>
        <location evidence="1 7">Cytoplasm</location>
    </subcellularLocation>
</comment>
<keyword evidence="3 7" id="KW-0963">Cytoplasm</keyword>
<accession>A0A9D0YS11</accession>
<gene>
    <name evidence="7" type="primary">argR</name>
    <name evidence="10" type="ORF">IAD31_03845</name>
</gene>
<proteinExistence type="inferred from homology"/>
<evidence type="ECO:0000256" key="1">
    <source>
        <dbReference type="ARBA" id="ARBA00004496"/>
    </source>
</evidence>
<feature type="domain" description="Arginine repressor DNA-binding" evidence="8">
    <location>
        <begin position="2"/>
        <end position="67"/>
    </location>
</feature>
<dbReference type="Pfam" id="PF01316">
    <property type="entry name" value="Arg_repressor"/>
    <property type="match status" value="1"/>
</dbReference>
<reference evidence="10" key="2">
    <citation type="journal article" date="2021" name="PeerJ">
        <title>Extensive microbial diversity within the chicken gut microbiome revealed by metagenomics and culture.</title>
        <authorList>
            <person name="Gilroy R."/>
            <person name="Ravi A."/>
            <person name="Getino M."/>
            <person name="Pursley I."/>
            <person name="Horton D.L."/>
            <person name="Alikhan N.F."/>
            <person name="Baker D."/>
            <person name="Gharbi K."/>
            <person name="Hall N."/>
            <person name="Watson M."/>
            <person name="Adriaenssens E.M."/>
            <person name="Foster-Nyarko E."/>
            <person name="Jarju S."/>
            <person name="Secka A."/>
            <person name="Antonio M."/>
            <person name="Oren A."/>
            <person name="Chaudhuri R.R."/>
            <person name="La Ragione R."/>
            <person name="Hildebrand F."/>
            <person name="Pallen M.J."/>
        </authorList>
    </citation>
    <scope>NUCLEOTIDE SEQUENCE</scope>
    <source>
        <strain evidence="10">ChiGjej2B2-12916</strain>
    </source>
</reference>
<dbReference type="EMBL" id="DVFO01000037">
    <property type="protein sequence ID" value="HIQ60715.1"/>
    <property type="molecule type" value="Genomic_DNA"/>
</dbReference>
<evidence type="ECO:0000313" key="10">
    <source>
        <dbReference type="EMBL" id="HIQ60715.1"/>
    </source>
</evidence>
<evidence type="ECO:0000256" key="3">
    <source>
        <dbReference type="ARBA" id="ARBA00022490"/>
    </source>
</evidence>
<dbReference type="PRINTS" id="PR01467">
    <property type="entry name" value="ARGREPRESSOR"/>
</dbReference>
<keyword evidence="7" id="KW-0028">Amino-acid biosynthesis</keyword>
<dbReference type="Proteomes" id="UP000886879">
    <property type="component" value="Unassembled WGS sequence"/>
</dbReference>
<evidence type="ECO:0000256" key="7">
    <source>
        <dbReference type="HAMAP-Rule" id="MF_00173"/>
    </source>
</evidence>
<keyword evidence="7" id="KW-0678">Repressor</keyword>
<comment type="caution">
    <text evidence="10">The sequence shown here is derived from an EMBL/GenBank/DDBJ whole genome shotgun (WGS) entry which is preliminary data.</text>
</comment>
<evidence type="ECO:0000256" key="2">
    <source>
        <dbReference type="ARBA" id="ARBA00008316"/>
    </source>
</evidence>
<dbReference type="Gene3D" id="1.10.10.10">
    <property type="entry name" value="Winged helix-like DNA-binding domain superfamily/Winged helix DNA-binding domain"/>
    <property type="match status" value="1"/>
</dbReference>
<name>A0A9D0YS11_9FIRM</name>
<comment type="similarity">
    <text evidence="2 7">Belongs to the ArgR family.</text>
</comment>
<dbReference type="PANTHER" id="PTHR34471">
    <property type="entry name" value="ARGININE REPRESSOR"/>
    <property type="match status" value="1"/>
</dbReference>
<comment type="function">
    <text evidence="7">Regulates arginine biosynthesis genes.</text>
</comment>
<feature type="domain" description="Arginine repressor C-terminal" evidence="9">
    <location>
        <begin position="81"/>
        <end position="146"/>
    </location>
</feature>
<organism evidence="10 11">
    <name type="scientific">Candidatus Enterenecus faecium</name>
    <dbReference type="NCBI Taxonomy" id="2840780"/>
    <lineage>
        <taxon>Bacteria</taxon>
        <taxon>Bacillati</taxon>
        <taxon>Bacillota</taxon>
        <taxon>Clostridia</taxon>
        <taxon>Eubacteriales</taxon>
        <taxon>Candidatus Enterenecus</taxon>
    </lineage>
</organism>
<evidence type="ECO:0000259" key="9">
    <source>
        <dbReference type="Pfam" id="PF02863"/>
    </source>
</evidence>
<dbReference type="GO" id="GO:0006526">
    <property type="term" value="P:L-arginine biosynthetic process"/>
    <property type="evidence" value="ECO:0007669"/>
    <property type="project" value="UniProtKB-KW"/>
</dbReference>
<evidence type="ECO:0000256" key="5">
    <source>
        <dbReference type="ARBA" id="ARBA00023125"/>
    </source>
</evidence>
<dbReference type="HAMAP" id="MF_00173">
    <property type="entry name" value="Arg_repressor"/>
    <property type="match status" value="1"/>
</dbReference>
<dbReference type="SUPFAM" id="SSF55252">
    <property type="entry name" value="C-terminal domain of arginine repressor"/>
    <property type="match status" value="1"/>
</dbReference>
<keyword evidence="4 7" id="KW-0805">Transcription regulation</keyword>
<dbReference type="GO" id="GO:1900079">
    <property type="term" value="P:regulation of arginine biosynthetic process"/>
    <property type="evidence" value="ECO:0007669"/>
    <property type="project" value="UniProtKB-UniRule"/>
</dbReference>
<dbReference type="AlphaFoldDB" id="A0A9D0YS11"/>
<protein>
    <recommendedName>
        <fullName evidence="7">Arginine repressor</fullName>
    </recommendedName>
</protein>
<evidence type="ECO:0000256" key="6">
    <source>
        <dbReference type="ARBA" id="ARBA00023163"/>
    </source>
</evidence>
<dbReference type="InterPro" id="IPR036390">
    <property type="entry name" value="WH_DNA-bd_sf"/>
</dbReference>
<dbReference type="GO" id="GO:0003677">
    <property type="term" value="F:DNA binding"/>
    <property type="evidence" value="ECO:0007669"/>
    <property type="project" value="UniProtKB-KW"/>
</dbReference>
<evidence type="ECO:0000313" key="11">
    <source>
        <dbReference type="Proteomes" id="UP000886879"/>
    </source>
</evidence>
<keyword evidence="5 7" id="KW-0238">DNA-binding</keyword>
<dbReference type="Gene3D" id="3.30.1360.40">
    <property type="match status" value="1"/>
</dbReference>
<dbReference type="SUPFAM" id="SSF46785">
    <property type="entry name" value="Winged helix' DNA-binding domain"/>
    <property type="match status" value="1"/>
</dbReference>
<dbReference type="PANTHER" id="PTHR34471:SF1">
    <property type="entry name" value="ARGININE REPRESSOR"/>
    <property type="match status" value="1"/>
</dbReference>
<dbReference type="InterPro" id="IPR036251">
    <property type="entry name" value="Arg_repress_C_sf"/>
</dbReference>
<sequence>MKSKRQSEILRIIAEQDIETQEQMLESLRACGILATQATISRDIKELNLVKQPTGAGTYKYVVAQNKQPHHNFAGRLRNIFKEGVTSFDVAQNIVVVKTMPGLASAAGAALDGMDIDGFVGSLAGDDTVIIIMRTNHLAEEFCREMAAMLD</sequence>
<dbReference type="GO" id="GO:0005737">
    <property type="term" value="C:cytoplasm"/>
    <property type="evidence" value="ECO:0007669"/>
    <property type="project" value="UniProtKB-SubCell"/>
</dbReference>
<reference evidence="10" key="1">
    <citation type="submission" date="2020-10" db="EMBL/GenBank/DDBJ databases">
        <authorList>
            <person name="Gilroy R."/>
        </authorList>
    </citation>
    <scope>NUCLEOTIDE SEQUENCE</scope>
    <source>
        <strain evidence="10">ChiGjej2B2-12916</strain>
    </source>
</reference>
<evidence type="ECO:0000256" key="4">
    <source>
        <dbReference type="ARBA" id="ARBA00023015"/>
    </source>
</evidence>
<dbReference type="GO" id="GO:0051259">
    <property type="term" value="P:protein complex oligomerization"/>
    <property type="evidence" value="ECO:0007669"/>
    <property type="project" value="InterPro"/>
</dbReference>
<dbReference type="InterPro" id="IPR036388">
    <property type="entry name" value="WH-like_DNA-bd_sf"/>
</dbReference>
<keyword evidence="7" id="KW-0055">Arginine biosynthesis</keyword>
<comment type="pathway">
    <text evidence="7">Amino-acid biosynthesis; L-arginine biosynthesis [regulation].</text>
</comment>
<dbReference type="InterPro" id="IPR001669">
    <property type="entry name" value="Arg_repress"/>
</dbReference>
<dbReference type="InterPro" id="IPR020899">
    <property type="entry name" value="Arg_repress_C"/>
</dbReference>
<keyword evidence="6 7" id="KW-0804">Transcription</keyword>
<dbReference type="InterPro" id="IPR020900">
    <property type="entry name" value="Arg_repress_DNA-bd"/>
</dbReference>